<dbReference type="InterPro" id="IPR001128">
    <property type="entry name" value="Cyt_P450"/>
</dbReference>
<gene>
    <name evidence="3" type="ORF">ACFSCY_04335</name>
</gene>
<dbReference type="PANTHER" id="PTHR46696:SF1">
    <property type="entry name" value="CYTOCHROME P450 YJIB-RELATED"/>
    <property type="match status" value="1"/>
</dbReference>
<organism evidence="3 4">
    <name type="scientific">Pseudonocardia aurantiaca</name>
    <dbReference type="NCBI Taxonomy" id="75290"/>
    <lineage>
        <taxon>Bacteria</taxon>
        <taxon>Bacillati</taxon>
        <taxon>Actinomycetota</taxon>
        <taxon>Actinomycetes</taxon>
        <taxon>Pseudonocardiales</taxon>
        <taxon>Pseudonocardiaceae</taxon>
        <taxon>Pseudonocardia</taxon>
    </lineage>
</organism>
<evidence type="ECO:0000256" key="2">
    <source>
        <dbReference type="RuleBase" id="RU000461"/>
    </source>
</evidence>
<keyword evidence="2" id="KW-0479">Metal-binding</keyword>
<keyword evidence="2" id="KW-0408">Iron</keyword>
<protein>
    <submittedName>
        <fullName evidence="3">Cytochrome P450</fullName>
    </submittedName>
</protein>
<reference evidence="4" key="1">
    <citation type="journal article" date="2019" name="Int. J. Syst. Evol. Microbiol.">
        <title>The Global Catalogue of Microorganisms (GCM) 10K type strain sequencing project: providing services to taxonomists for standard genome sequencing and annotation.</title>
        <authorList>
            <consortium name="The Broad Institute Genomics Platform"/>
            <consortium name="The Broad Institute Genome Sequencing Center for Infectious Disease"/>
            <person name="Wu L."/>
            <person name="Ma J."/>
        </authorList>
    </citation>
    <scope>NUCLEOTIDE SEQUENCE [LARGE SCALE GENOMIC DNA]</scope>
    <source>
        <strain evidence="4">JCM 12165</strain>
    </source>
</reference>
<dbReference type="InterPro" id="IPR002397">
    <property type="entry name" value="Cyt_P450_B"/>
</dbReference>
<sequence>MLFSPVLPIGGPVTAVTAPDGGPAWMAANYETAATVLTDPRFGVEQPGASDADNHTLFRDGATHRRLRTLVSRAFTPARVAALAPRTRELADHAVAAMVAAGPPADLVEDLAAPLSATVIAELLGVRIDDRAEFRRLADGALMADPGDQAALVSGWEAFTAYAAELVEARRTEPGEDLLSGLIAVRDAEEGRLSEDELVGMVVVLVGAGYVSSRNAIAVGAVHLTGRLDTVDEQVVEEALRLASGLTGDPMPRWAREEVELGGVTIAAGDRVLVSLAAANRDPAAFADPDAFRPGRPAHLAFGRGPHHCLGAAVARLELQAALTALARGLPGLRLEEIPWTHGHVDSGPSALPVTW</sequence>
<dbReference type="Pfam" id="PF00067">
    <property type="entry name" value="p450"/>
    <property type="match status" value="1"/>
</dbReference>
<evidence type="ECO:0000313" key="4">
    <source>
        <dbReference type="Proteomes" id="UP001597145"/>
    </source>
</evidence>
<name>A0ABW4FEL4_9PSEU</name>
<comment type="caution">
    <text evidence="3">The sequence shown here is derived from an EMBL/GenBank/DDBJ whole genome shotgun (WGS) entry which is preliminary data.</text>
</comment>
<dbReference type="InterPro" id="IPR036396">
    <property type="entry name" value="Cyt_P450_sf"/>
</dbReference>
<accession>A0ABW4FEL4</accession>
<keyword evidence="2" id="KW-0560">Oxidoreductase</keyword>
<dbReference type="SUPFAM" id="SSF48264">
    <property type="entry name" value="Cytochrome P450"/>
    <property type="match status" value="1"/>
</dbReference>
<dbReference type="PRINTS" id="PR00359">
    <property type="entry name" value="BP450"/>
</dbReference>
<dbReference type="RefSeq" id="WP_343969894.1">
    <property type="nucleotide sequence ID" value="NZ_BAAAJG010000001.1"/>
</dbReference>
<dbReference type="Proteomes" id="UP001597145">
    <property type="component" value="Unassembled WGS sequence"/>
</dbReference>
<comment type="similarity">
    <text evidence="1 2">Belongs to the cytochrome P450 family.</text>
</comment>
<keyword evidence="2" id="KW-0503">Monooxygenase</keyword>
<keyword evidence="2" id="KW-0349">Heme</keyword>
<keyword evidence="4" id="KW-1185">Reference proteome</keyword>
<dbReference type="PROSITE" id="PS00086">
    <property type="entry name" value="CYTOCHROME_P450"/>
    <property type="match status" value="1"/>
</dbReference>
<evidence type="ECO:0000313" key="3">
    <source>
        <dbReference type="EMBL" id="MFD1528662.1"/>
    </source>
</evidence>
<evidence type="ECO:0000256" key="1">
    <source>
        <dbReference type="ARBA" id="ARBA00010617"/>
    </source>
</evidence>
<dbReference type="PANTHER" id="PTHR46696">
    <property type="entry name" value="P450, PUTATIVE (EUROFUNG)-RELATED"/>
    <property type="match status" value="1"/>
</dbReference>
<dbReference type="InterPro" id="IPR017972">
    <property type="entry name" value="Cyt_P450_CS"/>
</dbReference>
<dbReference type="Gene3D" id="1.10.630.10">
    <property type="entry name" value="Cytochrome P450"/>
    <property type="match status" value="1"/>
</dbReference>
<dbReference type="EMBL" id="JBHUCP010000003">
    <property type="protein sequence ID" value="MFD1528662.1"/>
    <property type="molecule type" value="Genomic_DNA"/>
</dbReference>
<proteinExistence type="inferred from homology"/>